<feature type="compositionally biased region" description="Low complexity" evidence="1">
    <location>
        <begin position="75"/>
        <end position="88"/>
    </location>
</feature>
<comment type="caution">
    <text evidence="2">The sequence shown here is derived from an EMBL/GenBank/DDBJ whole genome shotgun (WGS) entry which is preliminary data.</text>
</comment>
<feature type="region of interest" description="Disordered" evidence="1">
    <location>
        <begin position="75"/>
        <end position="96"/>
    </location>
</feature>
<evidence type="ECO:0000313" key="2">
    <source>
        <dbReference type="EMBL" id="GBP84193.1"/>
    </source>
</evidence>
<proteinExistence type="predicted"/>
<dbReference type="AlphaFoldDB" id="A0A4C1ZAI9"/>
<sequence>MRERMHVLMYRNQLSRNDVEIKICQTSKDNSLASTYQTVPLVNAIIYQVIFNTWLLQLAFRSWLKNKATCADLGGRAARAPSAGRPEPTAVRRGPDKVCNFGALRTEGRSSDPSSA</sequence>
<dbReference type="Proteomes" id="UP000299102">
    <property type="component" value="Unassembled WGS sequence"/>
</dbReference>
<evidence type="ECO:0000256" key="1">
    <source>
        <dbReference type="SAM" id="MobiDB-lite"/>
    </source>
</evidence>
<protein>
    <submittedName>
        <fullName evidence="2">Uncharacterized protein</fullName>
    </submittedName>
</protein>
<gene>
    <name evidence="2" type="ORF">EVAR_61388_1</name>
</gene>
<dbReference type="EMBL" id="BGZK01001664">
    <property type="protein sequence ID" value="GBP84193.1"/>
    <property type="molecule type" value="Genomic_DNA"/>
</dbReference>
<keyword evidence="3" id="KW-1185">Reference proteome</keyword>
<reference evidence="2 3" key="1">
    <citation type="journal article" date="2019" name="Commun. Biol.">
        <title>The bagworm genome reveals a unique fibroin gene that provides high tensile strength.</title>
        <authorList>
            <person name="Kono N."/>
            <person name="Nakamura H."/>
            <person name="Ohtoshi R."/>
            <person name="Tomita M."/>
            <person name="Numata K."/>
            <person name="Arakawa K."/>
        </authorList>
    </citation>
    <scope>NUCLEOTIDE SEQUENCE [LARGE SCALE GENOMIC DNA]</scope>
</reference>
<evidence type="ECO:0000313" key="3">
    <source>
        <dbReference type="Proteomes" id="UP000299102"/>
    </source>
</evidence>
<accession>A0A4C1ZAI9</accession>
<name>A0A4C1ZAI9_EUMVA</name>
<organism evidence="2 3">
    <name type="scientific">Eumeta variegata</name>
    <name type="common">Bagworm moth</name>
    <name type="synonym">Eumeta japonica</name>
    <dbReference type="NCBI Taxonomy" id="151549"/>
    <lineage>
        <taxon>Eukaryota</taxon>
        <taxon>Metazoa</taxon>
        <taxon>Ecdysozoa</taxon>
        <taxon>Arthropoda</taxon>
        <taxon>Hexapoda</taxon>
        <taxon>Insecta</taxon>
        <taxon>Pterygota</taxon>
        <taxon>Neoptera</taxon>
        <taxon>Endopterygota</taxon>
        <taxon>Lepidoptera</taxon>
        <taxon>Glossata</taxon>
        <taxon>Ditrysia</taxon>
        <taxon>Tineoidea</taxon>
        <taxon>Psychidae</taxon>
        <taxon>Oiketicinae</taxon>
        <taxon>Eumeta</taxon>
    </lineage>
</organism>